<name>A0A4Q2CZC9_9AGAR</name>
<evidence type="ECO:0000256" key="1">
    <source>
        <dbReference type="SAM" id="MobiDB-lite"/>
    </source>
</evidence>
<feature type="compositionally biased region" description="Polar residues" evidence="1">
    <location>
        <begin position="1"/>
        <end position="20"/>
    </location>
</feature>
<comment type="caution">
    <text evidence="2">The sequence shown here is derived from an EMBL/GenBank/DDBJ whole genome shotgun (WGS) entry which is preliminary data.</text>
</comment>
<proteinExistence type="predicted"/>
<feature type="compositionally biased region" description="Basic and acidic residues" evidence="1">
    <location>
        <begin position="40"/>
        <end position="50"/>
    </location>
</feature>
<feature type="compositionally biased region" description="Low complexity" evidence="1">
    <location>
        <begin position="124"/>
        <end position="145"/>
    </location>
</feature>
<dbReference type="Proteomes" id="UP000290288">
    <property type="component" value="Unassembled WGS sequence"/>
</dbReference>
<gene>
    <name evidence="2" type="ORF">EST38_g14562</name>
</gene>
<feature type="compositionally biased region" description="Low complexity" evidence="1">
    <location>
        <begin position="71"/>
        <end position="114"/>
    </location>
</feature>
<evidence type="ECO:0000313" key="3">
    <source>
        <dbReference type="Proteomes" id="UP000290288"/>
    </source>
</evidence>
<reference evidence="2 3" key="1">
    <citation type="submission" date="2019-01" db="EMBL/GenBank/DDBJ databases">
        <title>Draft genome sequence of Psathyrella aberdarensis IHI B618.</title>
        <authorList>
            <person name="Buettner E."/>
            <person name="Kellner H."/>
        </authorList>
    </citation>
    <scope>NUCLEOTIDE SEQUENCE [LARGE SCALE GENOMIC DNA]</scope>
    <source>
        <strain evidence="2 3">IHI B618</strain>
    </source>
</reference>
<sequence>MADLSKSVSNLEKTLRASSGRTDKELFQEEGQQMEAVIRQLRETDKEGKRKAMGPVMAARKSPAGRPIQPKAGSSKTPATSSSKTPAASPSKKPAASSKPSTSQPATASTSQTTEQNKPSKPLAPAKTPAVQAAKKAPQAPAGKPSGEQKKIATKTPAKGSQAGGKPAAGSSKTPAGVDQVSEGKQPL</sequence>
<protein>
    <submittedName>
        <fullName evidence="2">Uncharacterized protein</fullName>
    </submittedName>
</protein>
<feature type="region of interest" description="Disordered" evidence="1">
    <location>
        <begin position="1"/>
        <end position="188"/>
    </location>
</feature>
<dbReference type="AlphaFoldDB" id="A0A4Q2CZC9"/>
<dbReference type="EMBL" id="SDEE01002074">
    <property type="protein sequence ID" value="RXW11294.1"/>
    <property type="molecule type" value="Genomic_DNA"/>
</dbReference>
<keyword evidence="3" id="KW-1185">Reference proteome</keyword>
<accession>A0A4Q2CZC9</accession>
<organism evidence="2 3">
    <name type="scientific">Candolleomyces aberdarensis</name>
    <dbReference type="NCBI Taxonomy" id="2316362"/>
    <lineage>
        <taxon>Eukaryota</taxon>
        <taxon>Fungi</taxon>
        <taxon>Dikarya</taxon>
        <taxon>Basidiomycota</taxon>
        <taxon>Agaricomycotina</taxon>
        <taxon>Agaricomycetes</taxon>
        <taxon>Agaricomycetidae</taxon>
        <taxon>Agaricales</taxon>
        <taxon>Agaricineae</taxon>
        <taxon>Psathyrellaceae</taxon>
        <taxon>Candolleomyces</taxon>
    </lineage>
</organism>
<evidence type="ECO:0000313" key="2">
    <source>
        <dbReference type="EMBL" id="RXW11294.1"/>
    </source>
</evidence>